<accession>A0A8S0S434</accession>
<reference evidence="2 3" key="1">
    <citation type="submission" date="2019-12" db="EMBL/GenBank/DDBJ databases">
        <authorList>
            <person name="Alioto T."/>
            <person name="Alioto T."/>
            <person name="Gomez Garrido J."/>
        </authorList>
    </citation>
    <scope>NUCLEOTIDE SEQUENCE [LARGE SCALE GENOMIC DNA]</scope>
</reference>
<dbReference type="EMBL" id="CACTIH010003915">
    <property type="protein sequence ID" value="CAA2987314.1"/>
    <property type="molecule type" value="Genomic_DNA"/>
</dbReference>
<keyword evidence="3" id="KW-1185">Reference proteome</keyword>
<organism evidence="2 3">
    <name type="scientific">Olea europaea subsp. europaea</name>
    <dbReference type="NCBI Taxonomy" id="158383"/>
    <lineage>
        <taxon>Eukaryota</taxon>
        <taxon>Viridiplantae</taxon>
        <taxon>Streptophyta</taxon>
        <taxon>Embryophyta</taxon>
        <taxon>Tracheophyta</taxon>
        <taxon>Spermatophyta</taxon>
        <taxon>Magnoliopsida</taxon>
        <taxon>eudicotyledons</taxon>
        <taxon>Gunneridae</taxon>
        <taxon>Pentapetalae</taxon>
        <taxon>asterids</taxon>
        <taxon>lamiids</taxon>
        <taxon>Lamiales</taxon>
        <taxon>Oleaceae</taxon>
        <taxon>Oleeae</taxon>
        <taxon>Olea</taxon>
    </lineage>
</organism>
<name>A0A8S0S434_OLEEU</name>
<comment type="caution">
    <text evidence="2">The sequence shown here is derived from an EMBL/GenBank/DDBJ whole genome shotgun (WGS) entry which is preliminary data.</text>
</comment>
<feature type="region of interest" description="Disordered" evidence="1">
    <location>
        <begin position="1"/>
        <end position="51"/>
    </location>
</feature>
<dbReference type="AlphaFoldDB" id="A0A8S0S434"/>
<sequence length="51" mass="5784">TTTLTQRSISTEHEADRQHDFVGLDCGPLPTSTIHHQTHSDDDVDTTKQFY</sequence>
<gene>
    <name evidence="2" type="ORF">OLEA9_A047617</name>
</gene>
<evidence type="ECO:0000313" key="3">
    <source>
        <dbReference type="Proteomes" id="UP000594638"/>
    </source>
</evidence>
<dbReference type="Gramene" id="OE9A047617T1">
    <property type="protein sequence ID" value="OE9A047617C1"/>
    <property type="gene ID" value="OE9A047617"/>
</dbReference>
<dbReference type="Proteomes" id="UP000594638">
    <property type="component" value="Unassembled WGS sequence"/>
</dbReference>
<feature type="non-terminal residue" evidence="2">
    <location>
        <position position="1"/>
    </location>
</feature>
<evidence type="ECO:0000313" key="2">
    <source>
        <dbReference type="EMBL" id="CAA2987314.1"/>
    </source>
</evidence>
<feature type="compositionally biased region" description="Basic and acidic residues" evidence="1">
    <location>
        <begin position="10"/>
        <end position="22"/>
    </location>
</feature>
<protein>
    <submittedName>
        <fullName evidence="2">Uncharacterized protein</fullName>
    </submittedName>
</protein>
<evidence type="ECO:0000256" key="1">
    <source>
        <dbReference type="SAM" id="MobiDB-lite"/>
    </source>
</evidence>
<proteinExistence type="predicted"/>